<evidence type="ECO:0000256" key="2">
    <source>
        <dbReference type="ARBA" id="ARBA00022840"/>
    </source>
</evidence>
<evidence type="ECO:0000313" key="5">
    <source>
        <dbReference type="Proteomes" id="UP000243459"/>
    </source>
</evidence>
<dbReference type="Gramene" id="ONK68376">
    <property type="protein sequence ID" value="ONK68376"/>
    <property type="gene ID" value="A4U43_C05F10780"/>
</dbReference>
<keyword evidence="1" id="KW-0547">Nucleotide-binding</keyword>
<dbReference type="Proteomes" id="UP000243459">
    <property type="component" value="Chromosome 5"/>
</dbReference>
<dbReference type="EMBL" id="CM007385">
    <property type="protein sequence ID" value="ONK68376.1"/>
    <property type="molecule type" value="Genomic_DNA"/>
</dbReference>
<evidence type="ECO:0008006" key="6">
    <source>
        <dbReference type="Google" id="ProtNLM"/>
    </source>
</evidence>
<feature type="region of interest" description="Disordered" evidence="3">
    <location>
        <begin position="1"/>
        <end position="38"/>
    </location>
</feature>
<dbReference type="Gene3D" id="1.10.510.10">
    <property type="entry name" value="Transferase(Phosphotransferase) domain 1"/>
    <property type="match status" value="1"/>
</dbReference>
<protein>
    <recommendedName>
        <fullName evidence="6">Serine-threonine/tyrosine-protein kinase catalytic domain-containing protein</fullName>
    </recommendedName>
</protein>
<dbReference type="AlphaFoldDB" id="A0A5P1ER13"/>
<feature type="compositionally biased region" description="Polar residues" evidence="3">
    <location>
        <begin position="9"/>
        <end position="26"/>
    </location>
</feature>
<dbReference type="SUPFAM" id="SSF56112">
    <property type="entry name" value="Protein kinase-like (PK-like)"/>
    <property type="match status" value="1"/>
</dbReference>
<dbReference type="PANTHER" id="PTHR47989">
    <property type="entry name" value="OS01G0750732 PROTEIN"/>
    <property type="match status" value="1"/>
</dbReference>
<reference evidence="5" key="1">
    <citation type="journal article" date="2017" name="Nat. Commun.">
        <title>The asparagus genome sheds light on the origin and evolution of a young Y chromosome.</title>
        <authorList>
            <person name="Harkess A."/>
            <person name="Zhou J."/>
            <person name="Xu C."/>
            <person name="Bowers J.E."/>
            <person name="Van der Hulst R."/>
            <person name="Ayyampalayam S."/>
            <person name="Mercati F."/>
            <person name="Riccardi P."/>
            <person name="McKain M.R."/>
            <person name="Kakrana A."/>
            <person name="Tang H."/>
            <person name="Ray J."/>
            <person name="Groenendijk J."/>
            <person name="Arikit S."/>
            <person name="Mathioni S.M."/>
            <person name="Nakano M."/>
            <person name="Shan H."/>
            <person name="Telgmann-Rauber A."/>
            <person name="Kanno A."/>
            <person name="Yue Z."/>
            <person name="Chen H."/>
            <person name="Li W."/>
            <person name="Chen Y."/>
            <person name="Xu X."/>
            <person name="Zhang Y."/>
            <person name="Luo S."/>
            <person name="Chen H."/>
            <person name="Gao J."/>
            <person name="Mao Z."/>
            <person name="Pires J.C."/>
            <person name="Luo M."/>
            <person name="Kudrna D."/>
            <person name="Wing R.A."/>
            <person name="Meyers B.C."/>
            <person name="Yi K."/>
            <person name="Kong H."/>
            <person name="Lavrijsen P."/>
            <person name="Sunseri F."/>
            <person name="Falavigna A."/>
            <person name="Ye Y."/>
            <person name="Leebens-Mack J.H."/>
            <person name="Chen G."/>
        </authorList>
    </citation>
    <scope>NUCLEOTIDE SEQUENCE [LARGE SCALE GENOMIC DNA]</scope>
    <source>
        <strain evidence="5">cv. DH0086</strain>
    </source>
</reference>
<accession>A0A5P1ER13</accession>
<keyword evidence="2" id="KW-0067">ATP-binding</keyword>
<gene>
    <name evidence="4" type="ORF">A4U43_C05F10780</name>
</gene>
<evidence type="ECO:0000256" key="3">
    <source>
        <dbReference type="SAM" id="MobiDB-lite"/>
    </source>
</evidence>
<name>A0A5P1ER13_ASPOF</name>
<dbReference type="GO" id="GO:0005524">
    <property type="term" value="F:ATP binding"/>
    <property type="evidence" value="ECO:0007669"/>
    <property type="project" value="UniProtKB-KW"/>
</dbReference>
<dbReference type="PANTHER" id="PTHR47989:SF45">
    <property type="entry name" value="OS01G0709500 PROTEIN"/>
    <property type="match status" value="1"/>
</dbReference>
<evidence type="ECO:0000313" key="4">
    <source>
        <dbReference type="EMBL" id="ONK68376.1"/>
    </source>
</evidence>
<feature type="region of interest" description="Disordered" evidence="3">
    <location>
        <begin position="51"/>
        <end position="80"/>
    </location>
</feature>
<evidence type="ECO:0000256" key="1">
    <source>
        <dbReference type="ARBA" id="ARBA00022741"/>
    </source>
</evidence>
<feature type="compositionally biased region" description="Basic residues" evidence="3">
    <location>
        <begin position="62"/>
        <end position="80"/>
    </location>
</feature>
<dbReference type="InterPro" id="IPR011009">
    <property type="entry name" value="Kinase-like_dom_sf"/>
</dbReference>
<keyword evidence="5" id="KW-1185">Reference proteome</keyword>
<sequence length="234" mass="26287">MHLHYRNDISANLKNPPFTLNAQSQGSATTTASPLPPPLSTALHPVAAAISATTSPGTELQHRRRRRLRRRAPATTNRRHRRGISRITIPELRIPHPSPGVSATRREGVLVVEMAAVAVWYSYWFRVGYCYRSALDNEALFRFGNLHLGSRFWACTVSYGRCNTCHNTSNGDFWLTIIIHGYLAPEYASSGKLAERPGVYSFGVVLLELITGRKLMVVRFYLHVSLLRSSPQEF</sequence>
<proteinExistence type="predicted"/>
<organism evidence="4 5">
    <name type="scientific">Asparagus officinalis</name>
    <name type="common">Garden asparagus</name>
    <dbReference type="NCBI Taxonomy" id="4686"/>
    <lineage>
        <taxon>Eukaryota</taxon>
        <taxon>Viridiplantae</taxon>
        <taxon>Streptophyta</taxon>
        <taxon>Embryophyta</taxon>
        <taxon>Tracheophyta</taxon>
        <taxon>Spermatophyta</taxon>
        <taxon>Magnoliopsida</taxon>
        <taxon>Liliopsida</taxon>
        <taxon>Asparagales</taxon>
        <taxon>Asparagaceae</taxon>
        <taxon>Asparagoideae</taxon>
        <taxon>Asparagus</taxon>
    </lineage>
</organism>